<evidence type="ECO:0000313" key="10">
    <source>
        <dbReference type="EMBL" id="VDD85561.1"/>
    </source>
</evidence>
<evidence type="ECO:0000256" key="5">
    <source>
        <dbReference type="ARBA" id="ARBA00023242"/>
    </source>
</evidence>
<evidence type="ECO:0000256" key="8">
    <source>
        <dbReference type="SAM" id="MobiDB-lite"/>
    </source>
</evidence>
<organism evidence="12">
    <name type="scientific">Enterobius vermicularis</name>
    <name type="common">Human pinworm</name>
    <dbReference type="NCBI Taxonomy" id="51028"/>
    <lineage>
        <taxon>Eukaryota</taxon>
        <taxon>Metazoa</taxon>
        <taxon>Ecdysozoa</taxon>
        <taxon>Nematoda</taxon>
        <taxon>Chromadorea</taxon>
        <taxon>Rhabditida</taxon>
        <taxon>Spirurina</taxon>
        <taxon>Oxyuridomorpha</taxon>
        <taxon>Oxyuroidea</taxon>
        <taxon>Oxyuridae</taxon>
        <taxon>Enterobius</taxon>
    </lineage>
</organism>
<dbReference type="InterPro" id="IPR022125">
    <property type="entry name" value="U3snoRNP10_N"/>
</dbReference>
<name>A0A158Q940_ENTVE</name>
<feature type="region of interest" description="Disordered" evidence="8">
    <location>
        <begin position="1351"/>
        <end position="1375"/>
    </location>
</feature>
<dbReference type="GO" id="GO:0030686">
    <property type="term" value="C:90S preribosome"/>
    <property type="evidence" value="ECO:0007669"/>
    <property type="project" value="TreeGrafter"/>
</dbReference>
<dbReference type="WBParaSite" id="EVEC_0000099601-mRNA-1">
    <property type="protein sequence ID" value="EVEC_0000099601-mRNA-1"/>
    <property type="gene ID" value="EVEC_0000099601"/>
</dbReference>
<feature type="domain" description="BP28 C-terminal" evidence="9">
    <location>
        <begin position="1513"/>
        <end position="1688"/>
    </location>
</feature>
<keyword evidence="4 7" id="KW-0698">rRNA processing</keyword>
<reference evidence="10 11" key="2">
    <citation type="submission" date="2018-10" db="EMBL/GenBank/DDBJ databases">
        <authorList>
            <consortium name="Pathogen Informatics"/>
        </authorList>
    </citation>
    <scope>NUCLEOTIDE SEQUENCE [LARGE SCALE GENOMIC DNA]</scope>
</reference>
<dbReference type="GO" id="GO:0000462">
    <property type="term" value="P:maturation of SSU-rRNA from tricistronic rRNA transcript (SSU-rRNA, 5.8S rRNA, LSU-rRNA)"/>
    <property type="evidence" value="ECO:0007669"/>
    <property type="project" value="TreeGrafter"/>
</dbReference>
<dbReference type="PANTHER" id="PTHR13457:SF1">
    <property type="entry name" value="HEAT REPEAT-CONTAINING PROTEIN 1"/>
    <property type="match status" value="1"/>
</dbReference>
<evidence type="ECO:0000313" key="11">
    <source>
        <dbReference type="Proteomes" id="UP000274131"/>
    </source>
</evidence>
<dbReference type="InterPro" id="IPR012954">
    <property type="entry name" value="BP28_C_dom"/>
</dbReference>
<dbReference type="PANTHER" id="PTHR13457">
    <property type="entry name" value="BAP28"/>
    <property type="match status" value="1"/>
</dbReference>
<dbReference type="Pfam" id="PF12397">
    <property type="entry name" value="U3snoRNP10"/>
    <property type="match status" value="1"/>
</dbReference>
<comment type="subcellular location">
    <subcellularLocation>
        <location evidence="1 7">Nucleus</location>
        <location evidence="1 7">Nucleolus</location>
    </subcellularLocation>
</comment>
<keyword evidence="6 7" id="KW-0687">Ribonucleoprotein</keyword>
<dbReference type="STRING" id="51028.A0A158Q940"/>
<dbReference type="SMART" id="SM01036">
    <property type="entry name" value="BP28CT"/>
    <property type="match status" value="1"/>
</dbReference>
<dbReference type="OrthoDB" id="31183at2759"/>
<dbReference type="GO" id="GO:0032040">
    <property type="term" value="C:small-subunit processome"/>
    <property type="evidence" value="ECO:0007669"/>
    <property type="project" value="TreeGrafter"/>
</dbReference>
<proteinExistence type="inferred from homology"/>
<dbReference type="Pfam" id="PF23243">
    <property type="entry name" value="HEAT_HEATR1"/>
    <property type="match status" value="1"/>
</dbReference>
<keyword evidence="3 7" id="KW-0690">Ribosome biogenesis</keyword>
<dbReference type="InterPro" id="IPR040191">
    <property type="entry name" value="UTP10"/>
</dbReference>
<keyword evidence="5 7" id="KW-0539">Nucleus</keyword>
<dbReference type="InterPro" id="IPR056473">
    <property type="entry name" value="HEAT_Utp10/HEAT1"/>
</dbReference>
<dbReference type="GO" id="GO:0030515">
    <property type="term" value="F:snoRNA binding"/>
    <property type="evidence" value="ECO:0007669"/>
    <property type="project" value="TreeGrafter"/>
</dbReference>
<evidence type="ECO:0000256" key="3">
    <source>
        <dbReference type="ARBA" id="ARBA00022517"/>
    </source>
</evidence>
<protein>
    <recommendedName>
        <fullName evidence="7">HEAT repeat-containing protein 1</fullName>
    </recommendedName>
</protein>
<accession>A0A158Q940</accession>
<evidence type="ECO:0000256" key="2">
    <source>
        <dbReference type="ARBA" id="ARBA00010559"/>
    </source>
</evidence>
<evidence type="ECO:0000256" key="7">
    <source>
        <dbReference type="RuleBase" id="RU367065"/>
    </source>
</evidence>
<evidence type="ECO:0000256" key="6">
    <source>
        <dbReference type="ARBA" id="ARBA00023274"/>
    </source>
</evidence>
<dbReference type="GO" id="GO:0034455">
    <property type="term" value="C:t-UTP complex"/>
    <property type="evidence" value="ECO:0007669"/>
    <property type="project" value="TreeGrafter"/>
</dbReference>
<dbReference type="Pfam" id="PF08146">
    <property type="entry name" value="BP28CT"/>
    <property type="match status" value="1"/>
</dbReference>
<dbReference type="GO" id="GO:0045943">
    <property type="term" value="P:positive regulation of transcription by RNA polymerase I"/>
    <property type="evidence" value="ECO:0007669"/>
    <property type="project" value="TreeGrafter"/>
</dbReference>
<dbReference type="SUPFAM" id="SSF48371">
    <property type="entry name" value="ARM repeat"/>
    <property type="match status" value="1"/>
</dbReference>
<comment type="function">
    <text evidence="7">Involved in nucleolar processing of pre-18S ribosomal RNA.</text>
</comment>
<dbReference type="Proteomes" id="UP000274131">
    <property type="component" value="Unassembled WGS sequence"/>
</dbReference>
<feature type="region of interest" description="Disordered" evidence="8">
    <location>
        <begin position="539"/>
        <end position="560"/>
    </location>
</feature>
<keyword evidence="11" id="KW-1185">Reference proteome</keyword>
<gene>
    <name evidence="10" type="ORF">EVEC_LOCUS704</name>
</gene>
<evidence type="ECO:0000256" key="4">
    <source>
        <dbReference type="ARBA" id="ARBA00022552"/>
    </source>
</evidence>
<evidence type="ECO:0000313" key="12">
    <source>
        <dbReference type="WBParaSite" id="EVEC_0000099601-mRNA-1"/>
    </source>
</evidence>
<evidence type="ECO:0000259" key="9">
    <source>
        <dbReference type="SMART" id="SM01036"/>
    </source>
</evidence>
<evidence type="ECO:0000256" key="1">
    <source>
        <dbReference type="ARBA" id="ARBA00004604"/>
    </source>
</evidence>
<dbReference type="EMBL" id="UXUI01007133">
    <property type="protein sequence ID" value="VDD85561.1"/>
    <property type="molecule type" value="Genomic_DNA"/>
</dbReference>
<reference evidence="12" key="1">
    <citation type="submission" date="2016-04" db="UniProtKB">
        <authorList>
            <consortium name="WormBaseParasite"/>
        </authorList>
    </citation>
    <scope>IDENTIFICATION</scope>
</reference>
<feature type="compositionally biased region" description="Basic and acidic residues" evidence="8">
    <location>
        <begin position="548"/>
        <end position="560"/>
    </location>
</feature>
<dbReference type="InterPro" id="IPR016024">
    <property type="entry name" value="ARM-type_fold"/>
</dbReference>
<sequence>MMLGECLKEAVDEHRLSCSWHHGVSSNDPITAGRFGIFFKLLMAFTRFRMTSLSRQLEGLKVAASSQLGVERPYVSLLFDRKEAAALYKEDVLKIGRSGIAQLRKVDPMIIMEDDEEELFADTALTVQRAVLSRAENEKLDKVLERVLIRISPYLLHFATQQVLEWLIFRFQIHSFNGQKLFIIFLPFHNTKVFARLLSILDLKGIEYDWVREYGKAEAPIPFESLVAKCYSANHSLLSMICQNIEEAIMLVGEDYVERNLSHYFALYAKLEIYLVSDSSKINDSLISKILPFLATSLKSKLMSLRLEGLMVLSQLCISVSLTQEILHSLLKLIMMKINSKTLHSSVATIILICQRQKIKSLPLKGVKKLVRKEDDLQITPHVVSLSHETDVTKFLSALWHTALPFFQENVDDNDLQEKLSTFLIRCSDPEILDEELISVFFNLIFENLVSIDKKEVYPEDFRKHVRSCVLYLLMVIRSFDVSEALMFNKRFGVQFDSVCVEWKLREKDVVERFLTIFKVEAHEVGNLLGEVPLPKKRRRRSSSSYRKSLDKNEGLEDGKGRVSKSKLIQLRVVESQVDALRGPLRKEFHGNPLEKLLPLIEEEDWEEASLGLEKLSTKNFIKQYEANDFEAFIVTMIKCATTSALPIKPNIRDALAKLPITGDFACTLIKKDSQEPLQKRARGRRVSQAPYFANENQSDFQKRVVFVLEVFNASNSVNTSSNLLSAVFSLLRDLMERGAEDDKTKGYLERLIFSFLVRIINSPVNYVVKKEDLEMDYVVEAVRNTMDQHTLRDCLRLLAAAVKVSPADVLTKIMSLFTFMGSGLLKKDNELTLATIEETLSLLFSAIVTGDVSCEIFFFIMFFLVISQTKMSNFFYWYYGFLKEKVFCDRLVSISRIFAASVADIPAHRRQRVLKAVSKAATASHVWTVIAVLFEQYCVNWQRSHLGKGRANVEQYEEMANEMVSQFSGAEQLLCALNLVEYLVFMGNDTVDTERKKKATPTSCFYEKLFDRSKHSVQKLRHYRFALIGWIARLLSTKDLFDKVAFSEVCYRSSFYKLMGREYGVSKNQQFLYLCGINDDDMYDQLVVVGKRLLLCSLELDDFVTSEIAASSCNRSNQANEYEARLFRNLLPASVSGRLVADILADENVESKMRDKALQLLNVKLMQDGVFHKDGGIETKHLISFAGKLVAWIQPAEAKDEVALCQNAAFTLRLLARRLPTAESSSVLTECVEQCLNINSNWLIKSEKMLINLLTRKEKCCEVKMAPLNAFFDSHQQKSDKISGFQLREIYQLERWRSLDEVMVGNIFLLVAELFKSHNMRATLLASDAVVRICLETITQQLDSNLPSKAADLEESGSQKIESRSERRKRIAQQSMSGRRISEFYLTFLLPENNCVSGDACLVCALTCLHRILDQFGQYISAHFTTIFVIMSQLCARYDSLFEVIAPGDKSAAVKPSPVLTRICQIRKILAKSELRLVVKPFEESCQELLKQPKALVYLFSLYCSCLEIKERSSVVKVLGAFCKFMFAAFRLRALNPTAEKGFKFGTVNHFQMYEVMVDCEGRMINSLMSVMECLSENDVRPIVSELLKWIEPAVGFRTNKEDRSFIVTAFSVVNRFYDTYNTLALPHVGRFFELAPRILTEMNCRKTDIDSLLFFGKKGTFEALEGDSLITLVIDFVGKCAKHQEFFTSERAKMVLESLVDELENTAISGHEGRCSPHLADCLYNVADTCNDLCVCVFLDKFYILPLKETKIFLAIEFQIVRYRTLLLLEHMFSKMGEAVAPLLPSVLPFLSELLEGDDENKKVEDQCDKVLSIIRQNFGKEIADDYSIVD</sequence>
<comment type="similarity">
    <text evidence="2 7">Belongs to the HEATR1/UTP10 family.</text>
</comment>